<keyword evidence="4 5" id="KW-0472">Membrane</keyword>
<protein>
    <submittedName>
        <fullName evidence="7">ABC transporter</fullName>
    </submittedName>
</protein>
<evidence type="ECO:0000313" key="7">
    <source>
        <dbReference type="EMBL" id="PUA34058.1"/>
    </source>
</evidence>
<accession>A0A2R7Y934</accession>
<dbReference type="InterPro" id="IPR051784">
    <property type="entry name" value="Nod_factor_ABC_transporter"/>
</dbReference>
<feature type="transmembrane region" description="Helical" evidence="5">
    <location>
        <begin position="227"/>
        <end position="245"/>
    </location>
</feature>
<evidence type="ECO:0000256" key="3">
    <source>
        <dbReference type="ARBA" id="ARBA00022989"/>
    </source>
</evidence>
<dbReference type="Pfam" id="PF01061">
    <property type="entry name" value="ABC2_membrane"/>
    <property type="match status" value="1"/>
</dbReference>
<sequence length="255" mass="28055">MKAFYVMVYRQVKRYVSARSRVLMTVVNPLIWVVFFGLGWSNVFNFPGATAIFGGLNYITYLASGMISMTIFMGSFISGVSVIWDKQFGFLKETLVAPAPRSAIILGRAFGDSVTTVIQGGMILALMFLIAPGLRVEGVIPALIYGLMLAMGFTSLGITLSLKFSSTEGFQMIVNLLTMPLLFMSGIFYPISNMPDWMKAVAYVNPLTYAVDGMRYWLTGVSNFNPLYDVALLAILTLALTALAVRTFEKATIED</sequence>
<evidence type="ECO:0000256" key="5">
    <source>
        <dbReference type="SAM" id="Phobius"/>
    </source>
</evidence>
<evidence type="ECO:0000256" key="4">
    <source>
        <dbReference type="ARBA" id="ARBA00023136"/>
    </source>
</evidence>
<evidence type="ECO:0000259" key="6">
    <source>
        <dbReference type="PROSITE" id="PS51012"/>
    </source>
</evidence>
<reference evidence="7" key="2">
    <citation type="journal article" date="2018" name="Syst. Appl. Microbiol.">
        <title>A new symbiotic nanoarchaeote (Candidatus Nanoclepta minutus) and its host (Zestosphaera tikiterensis gen. nov., sp. nov.) from a New Zealand hot spring.</title>
        <authorList>
            <person name="St John E."/>
            <person name="Liu Y."/>
            <person name="Podar M."/>
            <person name="Stott M.B."/>
            <person name="Meneghin J."/>
            <person name="Chen Z."/>
            <person name="Lagutin K."/>
            <person name="Mitchell K."/>
            <person name="Reysenbach A.L."/>
        </authorList>
    </citation>
    <scope>NUCLEOTIDE SEQUENCE [LARGE SCALE GENOMIC DNA]</scope>
    <source>
        <strain evidence="7">NZ3</strain>
    </source>
</reference>
<dbReference type="PIRSF" id="PIRSF006648">
    <property type="entry name" value="DrrB"/>
    <property type="match status" value="1"/>
</dbReference>
<evidence type="ECO:0000256" key="1">
    <source>
        <dbReference type="ARBA" id="ARBA00004141"/>
    </source>
</evidence>
<dbReference type="Proteomes" id="UP000244093">
    <property type="component" value="Unassembled WGS sequence"/>
</dbReference>
<dbReference type="AlphaFoldDB" id="A0A2R7Y934"/>
<comment type="subcellular location">
    <subcellularLocation>
        <location evidence="1">Membrane</location>
        <topology evidence="1">Multi-pass membrane protein</topology>
    </subcellularLocation>
</comment>
<gene>
    <name evidence="7" type="ORF">B7O98_00655</name>
</gene>
<dbReference type="InterPro" id="IPR047817">
    <property type="entry name" value="ABC2_TM_bact-type"/>
</dbReference>
<dbReference type="GO" id="GO:0043190">
    <property type="term" value="C:ATP-binding cassette (ABC) transporter complex"/>
    <property type="evidence" value="ECO:0007669"/>
    <property type="project" value="InterPro"/>
</dbReference>
<name>A0A2R7Y934_9CREN</name>
<reference evidence="7" key="1">
    <citation type="submission" date="2017-04" db="EMBL/GenBank/DDBJ databases">
        <authorList>
            <person name="Afonso C.L."/>
            <person name="Miller P.J."/>
            <person name="Scott M.A."/>
            <person name="Spackman E."/>
            <person name="Goraichik I."/>
            <person name="Dimitrov K.M."/>
            <person name="Suarez D.L."/>
            <person name="Swayne D.E."/>
        </authorList>
    </citation>
    <scope>NUCLEOTIDE SEQUENCE</scope>
    <source>
        <strain evidence="7">NZ3</strain>
    </source>
</reference>
<evidence type="ECO:0000256" key="2">
    <source>
        <dbReference type="ARBA" id="ARBA00022692"/>
    </source>
</evidence>
<dbReference type="InterPro" id="IPR000412">
    <property type="entry name" value="ABC_2_transport"/>
</dbReference>
<feature type="transmembrane region" description="Helical" evidence="5">
    <location>
        <begin position="61"/>
        <end position="84"/>
    </location>
</feature>
<dbReference type="PANTHER" id="PTHR43229:SF2">
    <property type="entry name" value="NODULATION PROTEIN J"/>
    <property type="match status" value="1"/>
</dbReference>
<dbReference type="InterPro" id="IPR013525">
    <property type="entry name" value="ABC2_TM"/>
</dbReference>
<keyword evidence="3 5" id="KW-1133">Transmembrane helix</keyword>
<dbReference type="PRINTS" id="PR00164">
    <property type="entry name" value="ABC2TRNSPORT"/>
</dbReference>
<dbReference type="InterPro" id="IPR005942">
    <property type="entry name" value="Daunbcin-R_ABC-transpt"/>
</dbReference>
<dbReference type="PROSITE" id="PS51012">
    <property type="entry name" value="ABC_TM2"/>
    <property type="match status" value="1"/>
</dbReference>
<dbReference type="EMBL" id="NBVN01000001">
    <property type="protein sequence ID" value="PUA34058.1"/>
    <property type="molecule type" value="Genomic_DNA"/>
</dbReference>
<organism evidence="7 8">
    <name type="scientific">Zestosphaera tikiterensis</name>
    <dbReference type="NCBI Taxonomy" id="1973259"/>
    <lineage>
        <taxon>Archaea</taxon>
        <taxon>Thermoproteota</taxon>
        <taxon>Thermoprotei</taxon>
        <taxon>Desulfurococcales</taxon>
        <taxon>Desulfurococcaceae</taxon>
        <taxon>Zestosphaera</taxon>
    </lineage>
</organism>
<feature type="transmembrane region" description="Helical" evidence="5">
    <location>
        <begin position="21"/>
        <end position="41"/>
    </location>
</feature>
<evidence type="ECO:0000313" key="8">
    <source>
        <dbReference type="Proteomes" id="UP000244093"/>
    </source>
</evidence>
<feature type="transmembrane region" description="Helical" evidence="5">
    <location>
        <begin position="105"/>
        <end position="130"/>
    </location>
</feature>
<keyword evidence="2 5" id="KW-0812">Transmembrane</keyword>
<feature type="transmembrane region" description="Helical" evidence="5">
    <location>
        <begin position="172"/>
        <end position="191"/>
    </location>
</feature>
<dbReference type="GO" id="GO:0140359">
    <property type="term" value="F:ABC-type transporter activity"/>
    <property type="evidence" value="ECO:0007669"/>
    <property type="project" value="InterPro"/>
</dbReference>
<dbReference type="PANTHER" id="PTHR43229">
    <property type="entry name" value="NODULATION PROTEIN J"/>
    <property type="match status" value="1"/>
</dbReference>
<feature type="transmembrane region" description="Helical" evidence="5">
    <location>
        <begin position="142"/>
        <end position="160"/>
    </location>
</feature>
<dbReference type="NCBIfam" id="TIGR01247">
    <property type="entry name" value="drrB"/>
    <property type="match status" value="1"/>
</dbReference>
<feature type="domain" description="ABC transmembrane type-2" evidence="6">
    <location>
        <begin position="20"/>
        <end position="251"/>
    </location>
</feature>
<proteinExistence type="predicted"/>
<comment type="caution">
    <text evidence="7">The sequence shown here is derived from an EMBL/GenBank/DDBJ whole genome shotgun (WGS) entry which is preliminary data.</text>
</comment>